<evidence type="ECO:0000256" key="2">
    <source>
        <dbReference type="ARBA" id="ARBA00022801"/>
    </source>
</evidence>
<evidence type="ECO:0000256" key="1">
    <source>
        <dbReference type="ARBA" id="ARBA00006096"/>
    </source>
</evidence>
<dbReference type="SUPFAM" id="SSF56601">
    <property type="entry name" value="beta-lactamase/transpeptidase-like"/>
    <property type="match status" value="1"/>
</dbReference>
<organism evidence="3">
    <name type="scientific">freshwater metagenome</name>
    <dbReference type="NCBI Taxonomy" id="449393"/>
    <lineage>
        <taxon>unclassified sequences</taxon>
        <taxon>metagenomes</taxon>
        <taxon>ecological metagenomes</taxon>
    </lineage>
</organism>
<accession>A0A6J7XQE6</accession>
<dbReference type="GO" id="GO:0006508">
    <property type="term" value="P:proteolysis"/>
    <property type="evidence" value="ECO:0007669"/>
    <property type="project" value="InterPro"/>
</dbReference>
<dbReference type="AlphaFoldDB" id="A0A6J7XQE6"/>
<sequence>MYKKNFPIFATLLSFALLVGIAPVQAYSKLQPSAIFPTLEAMANSKFLADPSMIFIDASTGEVVYERNSTQARRPASVLKLLSTTSALTYLDPSKSFTTSISLGVESKTLVINGEFDPWISLSQSQAIKMNRTSLPRLAFNAISAAKKANNNSLRGLKILYTGIFSQDAANFEAFLHKRRVYAKFVRVTPSQAVEASGEPFIVSSSPPLSTMVEFALTWSDNLLAERLARLASKASGNSFDDTGVNKTFHTVLTNFGIDPDLLEVSDGSGLSKKNRVTARSIATLLMKIRNEAQYKPIYDGLPIGGVSGTLLKRFINTAPQAVGLVHAKTGTLNGTVSLAGFVDSGDRQYIFVAIADRIPRTSSAMNSARNALDRIVGKLALPIFPVIASAQPSPEVSII</sequence>
<proteinExistence type="inferred from homology"/>
<name>A0A6J7XQE6_9ZZZZ</name>
<dbReference type="GO" id="GO:0000270">
    <property type="term" value="P:peptidoglycan metabolic process"/>
    <property type="evidence" value="ECO:0007669"/>
    <property type="project" value="TreeGrafter"/>
</dbReference>
<dbReference type="GO" id="GO:0004185">
    <property type="term" value="F:serine-type carboxypeptidase activity"/>
    <property type="evidence" value="ECO:0007669"/>
    <property type="project" value="InterPro"/>
</dbReference>
<dbReference type="PRINTS" id="PR00922">
    <property type="entry name" value="DADACBPTASE3"/>
</dbReference>
<protein>
    <submittedName>
        <fullName evidence="3">Unannotated protein</fullName>
    </submittedName>
</protein>
<reference evidence="3" key="1">
    <citation type="submission" date="2020-05" db="EMBL/GenBank/DDBJ databases">
        <authorList>
            <person name="Chiriac C."/>
            <person name="Salcher M."/>
            <person name="Ghai R."/>
            <person name="Kavagutti S V."/>
        </authorList>
    </citation>
    <scope>NUCLEOTIDE SEQUENCE</scope>
</reference>
<dbReference type="PANTHER" id="PTHR30023:SF0">
    <property type="entry name" value="PENICILLIN-SENSITIVE CARBOXYPEPTIDASE A"/>
    <property type="match status" value="1"/>
</dbReference>
<dbReference type="InterPro" id="IPR000667">
    <property type="entry name" value="Peptidase_S13"/>
</dbReference>
<comment type="similarity">
    <text evidence="1">Belongs to the peptidase S13 family.</text>
</comment>
<dbReference type="Pfam" id="PF02113">
    <property type="entry name" value="Peptidase_S13"/>
    <property type="match status" value="2"/>
</dbReference>
<dbReference type="Gene3D" id="3.40.710.10">
    <property type="entry name" value="DD-peptidase/beta-lactamase superfamily"/>
    <property type="match status" value="2"/>
</dbReference>
<dbReference type="PANTHER" id="PTHR30023">
    <property type="entry name" value="D-ALANYL-D-ALANINE CARBOXYPEPTIDASE"/>
    <property type="match status" value="1"/>
</dbReference>
<dbReference type="EMBL" id="CAFBSG010000003">
    <property type="protein sequence ID" value="CAB5239353.1"/>
    <property type="molecule type" value="Genomic_DNA"/>
</dbReference>
<evidence type="ECO:0000313" key="3">
    <source>
        <dbReference type="EMBL" id="CAB5239353.1"/>
    </source>
</evidence>
<gene>
    <name evidence="3" type="ORF">UFOPK3554_00223</name>
</gene>
<dbReference type="InterPro" id="IPR012338">
    <property type="entry name" value="Beta-lactam/transpept-like"/>
</dbReference>
<keyword evidence="2" id="KW-0378">Hydrolase</keyword>